<evidence type="ECO:0000256" key="2">
    <source>
        <dbReference type="ARBA" id="ARBA00023002"/>
    </source>
</evidence>
<sequence length="343" mass="38841">MHGLDVAQGRQIFYIQNLHRQYRGVVRIAPNKVAVADLAGMYQIHQVGSDLFKPAFYTVLIANINLNVFALRDPHDQATRRRLFARAFSPTMMVMATDVIAHLDFGDSFDMLEAGKRIESRFSGVICVEVSLMRALLRLLPFKFSEELVEAKQFVCECGARAIPDMHDRDGSVMNLFGQMLASCDSEEKASVSDDDIRREAGRSDPMLTYLFSDEMNCAELEAATLLNSELNETLRLYGAAPGALPHIVRSLTVGEYYIPAGSEVRTQTYTNHRDHAVFPDPLRFGAFRFVDETSWYVKKRAAYMSSGGLDESLATELSFRNCWGTRLREMEKRFLIAPKEYF</sequence>
<comment type="similarity">
    <text evidence="1">Belongs to the cytochrome P450 family.</text>
</comment>
<dbReference type="GO" id="GO:0005506">
    <property type="term" value="F:iron ion binding"/>
    <property type="evidence" value="ECO:0007669"/>
    <property type="project" value="InterPro"/>
</dbReference>
<accession>A0A6A5QR12</accession>
<proteinExistence type="inferred from homology"/>
<dbReference type="PANTHER" id="PTHR24305:SF96">
    <property type="entry name" value="CYTOCHROME P450 MONOOXYGENASE STCB-RELATED"/>
    <property type="match status" value="1"/>
</dbReference>
<dbReference type="Pfam" id="PF00067">
    <property type="entry name" value="p450"/>
    <property type="match status" value="1"/>
</dbReference>
<keyword evidence="2" id="KW-0560">Oxidoreductase</keyword>
<dbReference type="GO" id="GO:0004497">
    <property type="term" value="F:monooxygenase activity"/>
    <property type="evidence" value="ECO:0007669"/>
    <property type="project" value="InterPro"/>
</dbReference>
<dbReference type="Gene3D" id="1.10.630.10">
    <property type="entry name" value="Cytochrome P450"/>
    <property type="match status" value="2"/>
</dbReference>
<evidence type="ECO:0000256" key="1">
    <source>
        <dbReference type="ARBA" id="ARBA00010617"/>
    </source>
</evidence>
<dbReference type="InterPro" id="IPR002401">
    <property type="entry name" value="Cyt_P450_E_grp-I"/>
</dbReference>
<dbReference type="PANTHER" id="PTHR24305">
    <property type="entry name" value="CYTOCHROME P450"/>
    <property type="match status" value="1"/>
</dbReference>
<dbReference type="SUPFAM" id="SSF48264">
    <property type="entry name" value="Cytochrome P450"/>
    <property type="match status" value="1"/>
</dbReference>
<protein>
    <submittedName>
        <fullName evidence="3">Cytochrome P450</fullName>
    </submittedName>
</protein>
<dbReference type="OrthoDB" id="1470350at2759"/>
<evidence type="ECO:0000313" key="4">
    <source>
        <dbReference type="Proteomes" id="UP000800096"/>
    </source>
</evidence>
<dbReference type="InterPro" id="IPR036396">
    <property type="entry name" value="Cyt_P450_sf"/>
</dbReference>
<organism evidence="3 4">
    <name type="scientific">Ampelomyces quisqualis</name>
    <name type="common">Powdery mildew agent</name>
    <dbReference type="NCBI Taxonomy" id="50730"/>
    <lineage>
        <taxon>Eukaryota</taxon>
        <taxon>Fungi</taxon>
        <taxon>Dikarya</taxon>
        <taxon>Ascomycota</taxon>
        <taxon>Pezizomycotina</taxon>
        <taxon>Dothideomycetes</taxon>
        <taxon>Pleosporomycetidae</taxon>
        <taxon>Pleosporales</taxon>
        <taxon>Pleosporineae</taxon>
        <taxon>Phaeosphaeriaceae</taxon>
        <taxon>Ampelomyces</taxon>
    </lineage>
</organism>
<evidence type="ECO:0000313" key="3">
    <source>
        <dbReference type="EMBL" id="KAF1917004.1"/>
    </source>
</evidence>
<dbReference type="GO" id="GO:0016705">
    <property type="term" value="F:oxidoreductase activity, acting on paired donors, with incorporation or reduction of molecular oxygen"/>
    <property type="evidence" value="ECO:0007669"/>
    <property type="project" value="InterPro"/>
</dbReference>
<keyword evidence="4" id="KW-1185">Reference proteome</keyword>
<dbReference type="InterPro" id="IPR001128">
    <property type="entry name" value="Cyt_P450"/>
</dbReference>
<dbReference type="EMBL" id="ML979135">
    <property type="protein sequence ID" value="KAF1917004.1"/>
    <property type="molecule type" value="Genomic_DNA"/>
</dbReference>
<name>A0A6A5QR12_AMPQU</name>
<dbReference type="PRINTS" id="PR00463">
    <property type="entry name" value="EP450I"/>
</dbReference>
<reference evidence="3" key="1">
    <citation type="journal article" date="2020" name="Stud. Mycol.">
        <title>101 Dothideomycetes genomes: a test case for predicting lifestyles and emergence of pathogens.</title>
        <authorList>
            <person name="Haridas S."/>
            <person name="Albert R."/>
            <person name="Binder M."/>
            <person name="Bloem J."/>
            <person name="Labutti K."/>
            <person name="Salamov A."/>
            <person name="Andreopoulos B."/>
            <person name="Baker S."/>
            <person name="Barry K."/>
            <person name="Bills G."/>
            <person name="Bluhm B."/>
            <person name="Cannon C."/>
            <person name="Castanera R."/>
            <person name="Culley D."/>
            <person name="Daum C."/>
            <person name="Ezra D."/>
            <person name="Gonzalez J."/>
            <person name="Henrissat B."/>
            <person name="Kuo A."/>
            <person name="Liang C."/>
            <person name="Lipzen A."/>
            <person name="Lutzoni F."/>
            <person name="Magnuson J."/>
            <person name="Mondo S."/>
            <person name="Nolan M."/>
            <person name="Ohm R."/>
            <person name="Pangilinan J."/>
            <person name="Park H.-J."/>
            <person name="Ramirez L."/>
            <person name="Alfaro M."/>
            <person name="Sun H."/>
            <person name="Tritt A."/>
            <person name="Yoshinaga Y."/>
            <person name="Zwiers L.-H."/>
            <person name="Turgeon B."/>
            <person name="Goodwin S."/>
            <person name="Spatafora J."/>
            <person name="Crous P."/>
            <person name="Grigoriev I."/>
        </authorList>
    </citation>
    <scope>NUCLEOTIDE SEQUENCE</scope>
    <source>
        <strain evidence="3">HMLAC05119</strain>
    </source>
</reference>
<dbReference type="Proteomes" id="UP000800096">
    <property type="component" value="Unassembled WGS sequence"/>
</dbReference>
<dbReference type="AlphaFoldDB" id="A0A6A5QR12"/>
<gene>
    <name evidence="3" type="ORF">BDU57DRAFT_557094</name>
</gene>
<dbReference type="InterPro" id="IPR050121">
    <property type="entry name" value="Cytochrome_P450_monoxygenase"/>
</dbReference>
<dbReference type="GO" id="GO:0020037">
    <property type="term" value="F:heme binding"/>
    <property type="evidence" value="ECO:0007669"/>
    <property type="project" value="InterPro"/>
</dbReference>